<keyword evidence="3" id="KW-1185">Reference proteome</keyword>
<gene>
    <name evidence="2" type="ORF">ACFOUW_08445</name>
</gene>
<dbReference type="InterPro" id="IPR006938">
    <property type="entry name" value="DUF624"/>
</dbReference>
<evidence type="ECO:0000313" key="2">
    <source>
        <dbReference type="EMBL" id="MFC3760866.1"/>
    </source>
</evidence>
<protein>
    <submittedName>
        <fullName evidence="2">YesL family protein</fullName>
    </submittedName>
</protein>
<feature type="transmembrane region" description="Helical" evidence="1">
    <location>
        <begin position="76"/>
        <end position="99"/>
    </location>
</feature>
<proteinExistence type="predicted"/>
<evidence type="ECO:0000256" key="1">
    <source>
        <dbReference type="SAM" id="Phobius"/>
    </source>
</evidence>
<dbReference type="Proteomes" id="UP001595699">
    <property type="component" value="Unassembled WGS sequence"/>
</dbReference>
<comment type="caution">
    <text evidence="2">The sequence shown here is derived from an EMBL/GenBank/DDBJ whole genome shotgun (WGS) entry which is preliminary data.</text>
</comment>
<keyword evidence="1" id="KW-1133">Transmembrane helix</keyword>
<reference evidence="3" key="1">
    <citation type="journal article" date="2019" name="Int. J. Syst. Evol. Microbiol.">
        <title>The Global Catalogue of Microorganisms (GCM) 10K type strain sequencing project: providing services to taxonomists for standard genome sequencing and annotation.</title>
        <authorList>
            <consortium name="The Broad Institute Genomics Platform"/>
            <consortium name="The Broad Institute Genome Sequencing Center for Infectious Disease"/>
            <person name="Wu L."/>
            <person name="Ma J."/>
        </authorList>
    </citation>
    <scope>NUCLEOTIDE SEQUENCE [LARGE SCALE GENOMIC DNA]</scope>
    <source>
        <strain evidence="3">CGMCC 4.7241</strain>
    </source>
</reference>
<dbReference type="Pfam" id="PF04854">
    <property type="entry name" value="DUF624"/>
    <property type="match status" value="1"/>
</dbReference>
<name>A0ABV7Y872_9ACTN</name>
<feature type="transmembrane region" description="Helical" evidence="1">
    <location>
        <begin position="21"/>
        <end position="53"/>
    </location>
</feature>
<accession>A0ABV7Y872</accession>
<evidence type="ECO:0000313" key="3">
    <source>
        <dbReference type="Proteomes" id="UP001595699"/>
    </source>
</evidence>
<keyword evidence="1" id="KW-0812">Transmembrane</keyword>
<organism evidence="2 3">
    <name type="scientific">Tenggerimyces flavus</name>
    <dbReference type="NCBI Taxonomy" id="1708749"/>
    <lineage>
        <taxon>Bacteria</taxon>
        <taxon>Bacillati</taxon>
        <taxon>Actinomycetota</taxon>
        <taxon>Actinomycetes</taxon>
        <taxon>Propionibacteriales</taxon>
        <taxon>Nocardioidaceae</taxon>
        <taxon>Tenggerimyces</taxon>
    </lineage>
</organism>
<sequence>MRKDVHVGRDRMNRLTRPFEAILAIGVAGLLWALACIPIITIVPATTAMYAVMTSWTLDGPPPVWSTFWGAFKKHFWQALGIGVILEVVAVILAVDVTFGFRAENAPLRTVVLVVAVVLTIGLAGMMVFLFPVMTTYPSPWRRTLRNSALFAAGYVGTTLLGLGVFALAVVAIYFAPASLPVTAGLAAYVITILTKRAFAKYAARQEAAEPATA</sequence>
<feature type="transmembrane region" description="Helical" evidence="1">
    <location>
        <begin position="111"/>
        <end position="132"/>
    </location>
</feature>
<feature type="transmembrane region" description="Helical" evidence="1">
    <location>
        <begin position="152"/>
        <end position="176"/>
    </location>
</feature>
<dbReference type="RefSeq" id="WP_205117105.1">
    <property type="nucleotide sequence ID" value="NZ_JAFBCM010000001.1"/>
</dbReference>
<dbReference type="EMBL" id="JBHRZH010000006">
    <property type="protein sequence ID" value="MFC3760866.1"/>
    <property type="molecule type" value="Genomic_DNA"/>
</dbReference>
<keyword evidence="1" id="KW-0472">Membrane</keyword>